<proteinExistence type="predicted"/>
<accession>A0A1B7TDF9</accession>
<comment type="caution">
    <text evidence="1">The sequence shown here is derived from an EMBL/GenBank/DDBJ whole genome shotgun (WGS) entry which is preliminary data.</text>
</comment>
<evidence type="ECO:0000313" key="2">
    <source>
        <dbReference type="Proteomes" id="UP000092321"/>
    </source>
</evidence>
<name>A0A1B7TDF9_9ASCO</name>
<reference evidence="2" key="1">
    <citation type="journal article" date="2016" name="Proc. Natl. Acad. Sci. U.S.A.">
        <title>Comparative genomics of biotechnologically important yeasts.</title>
        <authorList>
            <person name="Riley R."/>
            <person name="Haridas S."/>
            <person name="Wolfe K.H."/>
            <person name="Lopes M.R."/>
            <person name="Hittinger C.T."/>
            <person name="Goeker M."/>
            <person name="Salamov A.A."/>
            <person name="Wisecaver J.H."/>
            <person name="Long T.M."/>
            <person name="Calvey C.H."/>
            <person name="Aerts A.L."/>
            <person name="Barry K.W."/>
            <person name="Choi C."/>
            <person name="Clum A."/>
            <person name="Coughlan A.Y."/>
            <person name="Deshpande S."/>
            <person name="Douglass A.P."/>
            <person name="Hanson S.J."/>
            <person name="Klenk H.-P."/>
            <person name="LaButti K.M."/>
            <person name="Lapidus A."/>
            <person name="Lindquist E.A."/>
            <person name="Lipzen A.M."/>
            <person name="Meier-Kolthoff J.P."/>
            <person name="Ohm R.A."/>
            <person name="Otillar R.P."/>
            <person name="Pangilinan J.L."/>
            <person name="Peng Y."/>
            <person name="Rokas A."/>
            <person name="Rosa C.A."/>
            <person name="Scheuner C."/>
            <person name="Sibirny A.A."/>
            <person name="Slot J.C."/>
            <person name="Stielow J.B."/>
            <person name="Sun H."/>
            <person name="Kurtzman C.P."/>
            <person name="Blackwell M."/>
            <person name="Grigoriev I.V."/>
            <person name="Jeffries T.W."/>
        </authorList>
    </citation>
    <scope>NUCLEOTIDE SEQUENCE [LARGE SCALE GENOMIC DNA]</scope>
    <source>
        <strain evidence="2">NRRL Y-1626</strain>
    </source>
</reference>
<protein>
    <submittedName>
        <fullName evidence="1">Las1-domain-containing protein</fullName>
    </submittedName>
</protein>
<dbReference type="OrthoDB" id="10263222at2759"/>
<dbReference type="GO" id="GO:0090730">
    <property type="term" value="C:Las1 complex"/>
    <property type="evidence" value="ECO:0007669"/>
    <property type="project" value="InterPro"/>
</dbReference>
<dbReference type="InterPro" id="IPR007174">
    <property type="entry name" value="Las1"/>
</dbReference>
<dbReference type="GO" id="GO:0000460">
    <property type="term" value="P:maturation of 5.8S rRNA"/>
    <property type="evidence" value="ECO:0007669"/>
    <property type="project" value="TreeGrafter"/>
</dbReference>
<dbReference type="GO" id="GO:0000470">
    <property type="term" value="P:maturation of LSU-rRNA"/>
    <property type="evidence" value="ECO:0007669"/>
    <property type="project" value="TreeGrafter"/>
</dbReference>
<dbReference type="AlphaFoldDB" id="A0A1B7TDF9"/>
<dbReference type="Proteomes" id="UP000092321">
    <property type="component" value="Unassembled WGS sequence"/>
</dbReference>
<evidence type="ECO:0000313" key="1">
    <source>
        <dbReference type="EMBL" id="OBA26764.1"/>
    </source>
</evidence>
<dbReference type="Pfam" id="PF04031">
    <property type="entry name" value="Las1"/>
    <property type="match status" value="1"/>
</dbReference>
<sequence>MSENIINHKSLRRSHFSSKTEYDTFLNHFVNPLIEHVDNLNDYIYDLCSQEERLKDPLVITDLQKFKKQIQKHIIWKTVYDSYLPMTHPHEFTILIMNQLLIDFSNINRNSVEVNELKNQHLIILIRFINGLLDYYQKSKYALSLVKLAEKLDIPSWIVDLRHMATHERELPNIIILRKGLVWCLTYLIRTHWMSVEEKGSSDSEREGSEENNMLTVAWGEKRKILNISSNDEVDKIIEEWNQNWSFLTSRKWATKEAVAYYETLKIKTTNYKSGFQVNENNSKQEEFIVLLNKLKKFWKELRDEGKESLIKQILATPLKGIKEIMVKIFISRFYRFDFIILHISESLKMTKEVYPLINFNLFCKQYNDKIPNFSINVLRQMIKQIQIKPEYQQNLNLIKKIYKQKINLLKQEAKTSKNDLKLNGTNELQDIKAVNTTDRQYIFELQQDWIPKPFGVL</sequence>
<dbReference type="PANTHER" id="PTHR15002">
    <property type="entry name" value="RIBOSOMAL BIOGENESIS PROTEIN LAS1L"/>
    <property type="match status" value="1"/>
</dbReference>
<dbReference type="PANTHER" id="PTHR15002:SF0">
    <property type="entry name" value="RIBOSOMAL BIOGENESIS PROTEIN LAS1L"/>
    <property type="match status" value="1"/>
</dbReference>
<dbReference type="GO" id="GO:0004519">
    <property type="term" value="F:endonuclease activity"/>
    <property type="evidence" value="ECO:0007669"/>
    <property type="project" value="InterPro"/>
</dbReference>
<dbReference type="EMBL" id="LXPE01000013">
    <property type="protein sequence ID" value="OBA26764.1"/>
    <property type="molecule type" value="Genomic_DNA"/>
</dbReference>
<gene>
    <name evidence="1" type="ORF">HANVADRAFT_56171</name>
</gene>
<dbReference type="GO" id="GO:0030687">
    <property type="term" value="C:preribosome, large subunit precursor"/>
    <property type="evidence" value="ECO:0007669"/>
    <property type="project" value="TreeGrafter"/>
</dbReference>
<keyword evidence="2" id="KW-1185">Reference proteome</keyword>
<organism evidence="1 2">
    <name type="scientific">Hanseniaspora valbyensis NRRL Y-1626</name>
    <dbReference type="NCBI Taxonomy" id="766949"/>
    <lineage>
        <taxon>Eukaryota</taxon>
        <taxon>Fungi</taxon>
        <taxon>Dikarya</taxon>
        <taxon>Ascomycota</taxon>
        <taxon>Saccharomycotina</taxon>
        <taxon>Saccharomycetes</taxon>
        <taxon>Saccharomycodales</taxon>
        <taxon>Saccharomycodaceae</taxon>
        <taxon>Hanseniaspora</taxon>
    </lineage>
</organism>